<keyword evidence="9" id="KW-1185">Reference proteome</keyword>
<dbReference type="InterPro" id="IPR023828">
    <property type="entry name" value="Peptidase_S8_Ser-AS"/>
</dbReference>
<dbReference type="Pfam" id="PF00082">
    <property type="entry name" value="Peptidase_S8"/>
    <property type="match status" value="1"/>
</dbReference>
<dbReference type="InterPro" id="IPR015500">
    <property type="entry name" value="Peptidase_S8_subtilisin-rel"/>
</dbReference>
<evidence type="ECO:0000313" key="9">
    <source>
        <dbReference type="Proteomes" id="UP000249522"/>
    </source>
</evidence>
<evidence type="ECO:0000256" key="2">
    <source>
        <dbReference type="ARBA" id="ARBA00022670"/>
    </source>
</evidence>
<evidence type="ECO:0000256" key="3">
    <source>
        <dbReference type="ARBA" id="ARBA00022801"/>
    </source>
</evidence>
<name>A0A2W1LTF6_9BACL</name>
<dbReference type="OrthoDB" id="9798386at2"/>
<evidence type="ECO:0000313" key="8">
    <source>
        <dbReference type="EMBL" id="PZD97804.1"/>
    </source>
</evidence>
<dbReference type="PRINTS" id="PR00723">
    <property type="entry name" value="SUBTILISIN"/>
</dbReference>
<evidence type="ECO:0000256" key="5">
    <source>
        <dbReference type="PROSITE-ProRule" id="PRU01240"/>
    </source>
</evidence>
<gene>
    <name evidence="8" type="ORF">DNH61_00645</name>
</gene>
<dbReference type="InterPro" id="IPR050131">
    <property type="entry name" value="Peptidase_S8_subtilisin-like"/>
</dbReference>
<dbReference type="GO" id="GO:0004252">
    <property type="term" value="F:serine-type endopeptidase activity"/>
    <property type="evidence" value="ECO:0007669"/>
    <property type="project" value="UniProtKB-UniRule"/>
</dbReference>
<dbReference type="Pfam" id="PF00395">
    <property type="entry name" value="SLH"/>
    <property type="match status" value="3"/>
</dbReference>
<feature type="active site" description="Charge relay system" evidence="5">
    <location>
        <position position="234"/>
    </location>
</feature>
<dbReference type="PROSITE" id="PS51892">
    <property type="entry name" value="SUBTILASE"/>
    <property type="match status" value="1"/>
</dbReference>
<dbReference type="SUPFAM" id="SSF89260">
    <property type="entry name" value="Collagen-binding domain"/>
    <property type="match status" value="2"/>
</dbReference>
<evidence type="ECO:0000256" key="1">
    <source>
        <dbReference type="ARBA" id="ARBA00011073"/>
    </source>
</evidence>
<dbReference type="AlphaFoldDB" id="A0A2W1LTF6"/>
<dbReference type="PROSITE" id="PS00136">
    <property type="entry name" value="SUBTILASE_ASP"/>
    <property type="match status" value="1"/>
</dbReference>
<dbReference type="PROSITE" id="PS00137">
    <property type="entry name" value="SUBTILASE_HIS"/>
    <property type="match status" value="1"/>
</dbReference>
<accession>A0A2W1LTF6</accession>
<dbReference type="PANTHER" id="PTHR43806">
    <property type="entry name" value="PEPTIDASE S8"/>
    <property type="match status" value="1"/>
</dbReference>
<keyword evidence="4 5" id="KW-0720">Serine protease</keyword>
<dbReference type="InterPro" id="IPR023827">
    <property type="entry name" value="Peptidase_S8_Asp-AS"/>
</dbReference>
<dbReference type="Gene3D" id="3.40.50.200">
    <property type="entry name" value="Peptidase S8/S53 domain"/>
    <property type="match status" value="1"/>
</dbReference>
<keyword evidence="3 5" id="KW-0378">Hydrolase</keyword>
<dbReference type="Proteomes" id="UP000249522">
    <property type="component" value="Unassembled WGS sequence"/>
</dbReference>
<feature type="domain" description="SLH" evidence="7">
    <location>
        <begin position="812"/>
        <end position="872"/>
    </location>
</feature>
<keyword evidence="2 5" id="KW-0645">Protease</keyword>
<feature type="domain" description="SLH" evidence="7">
    <location>
        <begin position="873"/>
        <end position="936"/>
    </location>
</feature>
<comment type="similarity">
    <text evidence="1 5 6">Belongs to the peptidase S8 family.</text>
</comment>
<protein>
    <submittedName>
        <fullName evidence="8">Peptidase S8</fullName>
    </submittedName>
</protein>
<dbReference type="Gene3D" id="2.60.120.380">
    <property type="match status" value="3"/>
</dbReference>
<organism evidence="8 9">
    <name type="scientific">Paenibacillus sambharensis</name>
    <dbReference type="NCBI Taxonomy" id="1803190"/>
    <lineage>
        <taxon>Bacteria</taxon>
        <taxon>Bacillati</taxon>
        <taxon>Bacillota</taxon>
        <taxon>Bacilli</taxon>
        <taxon>Bacillales</taxon>
        <taxon>Paenibacillaceae</taxon>
        <taxon>Paenibacillus</taxon>
    </lineage>
</organism>
<sequence>MRYLWLKRLNKMTNRGIQDNQRRSSKQAGCSYQLKRTGRVRVTRPCFVLSMLALLLAWTAASPNLLLPGVLGFAYADSQQGVQSAKLPTWLVKWQGAEAGGRDELPFTVMLGSQPEAGVSIVRPAPGVDKDKWLTTLAAMPEVEYVHPNGTVELLSSPSPASAAVPNDPAYDQQRYLKQIGADKAWKLAREQIDFKIALIDTGVDLSHPDLKDNLVEGTNLVTKGKPPADDNGHGTLVAGVLAAVGNNAKGTTGVLWKAKLMPVKALDSKGQGEEDRLGEAILYAVNNGAKIIVLSVGLYRHSPYMSDIVDYAESKGVLLVAASGNDGQLLGSRAAVKYPAAYPTVVAVAGVTASGSPEKRSNPGPEVDIAAPWQVYTTALGGGYKREEGTSMAAPQVAAAAALLWAASPELKPYQIREQLRQSAKDIGAKGRDDWSGYGLLQVDELLAAKLTVDGFEPNDTRRAAAQLPLGKMRPARLTGGTDADWYKLNLKQDGILHLRFKGTQQEGAAMPPVRITLYDDNGQVEEADVRISDRTMEWQVRPETAYIEVRLADSAKKTILPYQLTAQLKPAADAYEKNDKPYEAFTLSPVTQTLTGTFHQKGDRDWYSLTLTKAGTIRVSADTDTARIDPAFMVQRAGEREALYDENGDGEAEHSGTIAVKPGKYYIRVHNAAAAEASPVTGTYTLKLEVETRFEDPNEPNDQYYSSTVLQPKIVYKGVIDTSEDQDWYQLRLDGSHIVTLSLDEFPNNREMKIEGYDKRQKLVFTAKSEPGKRSVVTNQLLQPGTYYVKLTADRPFADSLYKFTMNADKLVAGFRDIEGHWAETAIVSLSRKSVVGGLGEYRFSPDRSITRAEAAAVIVRAFGAGNSNVPVSDFTDIRKDHWAYSVIRQASGSGYVSGMPDGRFEPSRPVTRAEVAVMLGRALGSKPVRPVAEPFSDLASDHWAAGMLVRMHADGVIGGYPGLAVKPDGTASRAEFATMVYRALAKRG</sequence>
<comment type="caution">
    <text evidence="8">The sequence shown here is derived from an EMBL/GenBank/DDBJ whole genome shotgun (WGS) entry which is preliminary data.</text>
</comment>
<dbReference type="GO" id="GO:0006508">
    <property type="term" value="P:proteolysis"/>
    <property type="evidence" value="ECO:0007669"/>
    <property type="project" value="UniProtKB-KW"/>
</dbReference>
<dbReference type="EMBL" id="QKRB01000006">
    <property type="protein sequence ID" value="PZD97804.1"/>
    <property type="molecule type" value="Genomic_DNA"/>
</dbReference>
<reference evidence="8 9" key="1">
    <citation type="submission" date="2018-06" db="EMBL/GenBank/DDBJ databases">
        <title>Paenibacillus imtechensis sp. nov.</title>
        <authorList>
            <person name="Pinnaka A.K."/>
            <person name="Singh H."/>
            <person name="Kaur M."/>
        </authorList>
    </citation>
    <scope>NUCLEOTIDE SEQUENCE [LARGE SCALE GENOMIC DNA]</scope>
    <source>
        <strain evidence="8 9">SMB1</strain>
    </source>
</reference>
<dbReference type="SUPFAM" id="SSF52743">
    <property type="entry name" value="Subtilisin-like"/>
    <property type="match status" value="1"/>
</dbReference>
<evidence type="ECO:0000256" key="6">
    <source>
        <dbReference type="RuleBase" id="RU003355"/>
    </source>
</evidence>
<proteinExistence type="inferred from homology"/>
<dbReference type="InterPro" id="IPR036852">
    <property type="entry name" value="Peptidase_S8/S53_dom_sf"/>
</dbReference>
<dbReference type="InterPro" id="IPR022398">
    <property type="entry name" value="Peptidase_S8_His-AS"/>
</dbReference>
<evidence type="ECO:0000259" key="7">
    <source>
        <dbReference type="PROSITE" id="PS51272"/>
    </source>
</evidence>
<feature type="active site" description="Charge relay system" evidence="5">
    <location>
        <position position="392"/>
    </location>
</feature>
<evidence type="ECO:0000256" key="4">
    <source>
        <dbReference type="ARBA" id="ARBA00022825"/>
    </source>
</evidence>
<dbReference type="InterPro" id="IPR000209">
    <property type="entry name" value="Peptidase_S8/S53_dom"/>
</dbReference>
<feature type="active site" description="Charge relay system" evidence="5">
    <location>
        <position position="201"/>
    </location>
</feature>
<dbReference type="PROSITE" id="PS51272">
    <property type="entry name" value="SLH"/>
    <property type="match status" value="3"/>
</dbReference>
<dbReference type="PROSITE" id="PS00138">
    <property type="entry name" value="SUBTILASE_SER"/>
    <property type="match status" value="1"/>
</dbReference>
<feature type="domain" description="SLH" evidence="7">
    <location>
        <begin position="937"/>
        <end position="991"/>
    </location>
</feature>
<dbReference type="InterPro" id="IPR001119">
    <property type="entry name" value="SLH_dom"/>
</dbReference>
<dbReference type="PANTHER" id="PTHR43806:SF11">
    <property type="entry name" value="CEREVISIN-RELATED"/>
    <property type="match status" value="1"/>
</dbReference>